<keyword evidence="3" id="KW-1185">Reference proteome</keyword>
<dbReference type="AlphaFoldDB" id="A0A4R8RB98"/>
<evidence type="ECO:0000313" key="2">
    <source>
        <dbReference type="EMBL" id="TDZ53682.1"/>
    </source>
</evidence>
<proteinExistence type="predicted"/>
<evidence type="ECO:0000313" key="3">
    <source>
        <dbReference type="Proteomes" id="UP000295703"/>
    </source>
</evidence>
<organism evidence="2 3">
    <name type="scientific">Colletotrichum trifolii</name>
    <dbReference type="NCBI Taxonomy" id="5466"/>
    <lineage>
        <taxon>Eukaryota</taxon>
        <taxon>Fungi</taxon>
        <taxon>Dikarya</taxon>
        <taxon>Ascomycota</taxon>
        <taxon>Pezizomycotina</taxon>
        <taxon>Sordariomycetes</taxon>
        <taxon>Hypocreomycetidae</taxon>
        <taxon>Glomerellales</taxon>
        <taxon>Glomerellaceae</taxon>
        <taxon>Colletotrichum</taxon>
        <taxon>Colletotrichum orbiculare species complex</taxon>
    </lineage>
</organism>
<feature type="region of interest" description="Disordered" evidence="1">
    <location>
        <begin position="107"/>
        <end position="149"/>
    </location>
</feature>
<evidence type="ECO:0000256" key="1">
    <source>
        <dbReference type="SAM" id="MobiDB-lite"/>
    </source>
</evidence>
<dbReference type="Proteomes" id="UP000295703">
    <property type="component" value="Unassembled WGS sequence"/>
</dbReference>
<feature type="region of interest" description="Disordered" evidence="1">
    <location>
        <begin position="21"/>
        <end position="63"/>
    </location>
</feature>
<feature type="compositionally biased region" description="Polar residues" evidence="1">
    <location>
        <begin position="107"/>
        <end position="120"/>
    </location>
</feature>
<reference evidence="2 3" key="1">
    <citation type="submission" date="2018-12" db="EMBL/GenBank/DDBJ databases">
        <title>Genome sequence and assembly of Colletotrichum trifolii.</title>
        <authorList>
            <person name="Gan P."/>
            <person name="Shirasu K."/>
        </authorList>
    </citation>
    <scope>NUCLEOTIDE SEQUENCE [LARGE SCALE GENOMIC DNA]</scope>
    <source>
        <strain evidence="2 3">543-2</strain>
    </source>
</reference>
<name>A0A4R8RB98_COLTR</name>
<sequence>MAVSNTLEDWEVVSDSYSVVSLPASDDEKESRKASPEHPVMSTSQSASLAHRPKTPQKVDSASIWPTVPAKAVSRPTSDGVLLEWPSIVNLRGSPSRKFTIIGTALQQPSPNHSLGSFQMPSADVEKPGAPGPHSNRRPNSGPHPGAPLSEALAAKCQSSQSQIPFKKPTKIDYLSGRARDRPKNAEVTLKMFGGLTDPQLLRLVEGTKKPAFLDSAMVCLERIIEEASELASGPKNNGNEGTKVFSVYHKLVSQAEELTRILTNEFIEYEAHRMSGPSAASVLKRGSLCNTPLAQQRSVSVHHSMSSLNGELHRTVTILEDCLNNLHHHAKKAVEDVVASLLDFLAAIALSLAENQPGRSQRPFEAVAKSELLWSKDEFEALNTDIIHNFTARLERMNNVIDIGQAEKQFWSFEMVRERNMCMLMEHELLNAIDNVVSVYRQNMVSSQTSS</sequence>
<comment type="caution">
    <text evidence="2">The sequence shown here is derived from an EMBL/GenBank/DDBJ whole genome shotgun (WGS) entry which is preliminary data.</text>
</comment>
<dbReference type="EMBL" id="RYZW01000067">
    <property type="protein sequence ID" value="TDZ53682.1"/>
    <property type="molecule type" value="Genomic_DNA"/>
</dbReference>
<gene>
    <name evidence="2" type="ORF">CTRI78_v006820</name>
</gene>
<accession>A0A4R8RB98</accession>
<protein>
    <submittedName>
        <fullName evidence="2">Uncharacterized protein</fullName>
    </submittedName>
</protein>